<dbReference type="InterPro" id="IPR001932">
    <property type="entry name" value="PPM-type_phosphatase-like_dom"/>
</dbReference>
<dbReference type="Gene3D" id="3.60.40.10">
    <property type="entry name" value="PPM-type phosphatase domain"/>
    <property type="match status" value="2"/>
</dbReference>
<dbReference type="SUPFAM" id="SSF81606">
    <property type="entry name" value="PP2C-like"/>
    <property type="match status" value="1"/>
</dbReference>
<keyword evidence="3" id="KW-1185">Reference proteome</keyword>
<dbReference type="SMART" id="SM00332">
    <property type="entry name" value="PP2Cc"/>
    <property type="match status" value="1"/>
</dbReference>
<protein>
    <recommendedName>
        <fullName evidence="1">PPM-type phosphatase domain-containing protein</fullName>
    </recommendedName>
</protein>
<evidence type="ECO:0000313" key="2">
    <source>
        <dbReference type="EMBL" id="KAK9146408.1"/>
    </source>
</evidence>
<evidence type="ECO:0000259" key="1">
    <source>
        <dbReference type="PROSITE" id="PS51746"/>
    </source>
</evidence>
<dbReference type="EMBL" id="JBBNAE010000002">
    <property type="protein sequence ID" value="KAK9146408.1"/>
    <property type="molecule type" value="Genomic_DNA"/>
</dbReference>
<gene>
    <name evidence="2" type="ORF">Sjap_006311</name>
</gene>
<organism evidence="2 3">
    <name type="scientific">Stephania japonica</name>
    <dbReference type="NCBI Taxonomy" id="461633"/>
    <lineage>
        <taxon>Eukaryota</taxon>
        <taxon>Viridiplantae</taxon>
        <taxon>Streptophyta</taxon>
        <taxon>Embryophyta</taxon>
        <taxon>Tracheophyta</taxon>
        <taxon>Spermatophyta</taxon>
        <taxon>Magnoliopsida</taxon>
        <taxon>Ranunculales</taxon>
        <taxon>Menispermaceae</taxon>
        <taxon>Menispermoideae</taxon>
        <taxon>Cissampelideae</taxon>
        <taxon>Stephania</taxon>
    </lineage>
</organism>
<dbReference type="Pfam" id="PF00481">
    <property type="entry name" value="PP2C"/>
    <property type="match status" value="2"/>
</dbReference>
<name>A0AAP0PIS5_9MAGN</name>
<dbReference type="Proteomes" id="UP001417504">
    <property type="component" value="Unassembled WGS sequence"/>
</dbReference>
<dbReference type="AlphaFoldDB" id="A0AAP0PIS5"/>
<dbReference type="PANTHER" id="PTHR47992">
    <property type="entry name" value="PROTEIN PHOSPHATASE"/>
    <property type="match status" value="1"/>
</dbReference>
<reference evidence="2 3" key="1">
    <citation type="submission" date="2024-01" db="EMBL/GenBank/DDBJ databases">
        <title>Genome assemblies of Stephania.</title>
        <authorList>
            <person name="Yang L."/>
        </authorList>
    </citation>
    <scope>NUCLEOTIDE SEQUENCE [LARGE SCALE GENOMIC DNA]</scope>
    <source>
        <strain evidence="2">QJT</strain>
        <tissue evidence="2">Leaf</tissue>
    </source>
</reference>
<dbReference type="InterPro" id="IPR036457">
    <property type="entry name" value="PPM-type-like_dom_sf"/>
</dbReference>
<comment type="caution">
    <text evidence="2">The sequence shown here is derived from an EMBL/GenBank/DDBJ whole genome shotgun (WGS) entry which is preliminary data.</text>
</comment>
<dbReference type="InterPro" id="IPR015655">
    <property type="entry name" value="PP2C"/>
</dbReference>
<dbReference type="CDD" id="cd00143">
    <property type="entry name" value="PP2Cc"/>
    <property type="match status" value="1"/>
</dbReference>
<accession>A0AAP0PIS5</accession>
<proteinExistence type="predicted"/>
<dbReference type="PROSITE" id="PS51746">
    <property type="entry name" value="PPM_2"/>
    <property type="match status" value="1"/>
</dbReference>
<sequence length="266" mass="30227">MGLKDFYRKFKAFRGTKSIAKVGESSEKKALWTTSILHGFHVVEDCSELVVAQREHVQDQLEMWFFGVFDAQVGDKITKYLQSHLFANSLSKNNVGRKCKEAMKKAYMWARSKILNEENKRVDMMEGSASVIVINGKKIVAANMGNYRVVVSREGIANEICEKYGRKRRWSLNLISGSLLMRRRGYTCSKLSRSPRKLAVGAERIGSETEFVILASNGVWEVMNNQEAVDLIWHIDDPKIAAECLAREALARMSRGHISCLVIRFN</sequence>
<evidence type="ECO:0000313" key="3">
    <source>
        <dbReference type="Proteomes" id="UP001417504"/>
    </source>
</evidence>
<feature type="domain" description="PPM-type phosphatase" evidence="1">
    <location>
        <begin position="39"/>
        <end position="265"/>
    </location>
</feature>
<dbReference type="GO" id="GO:0004722">
    <property type="term" value="F:protein serine/threonine phosphatase activity"/>
    <property type="evidence" value="ECO:0007669"/>
    <property type="project" value="InterPro"/>
</dbReference>